<comment type="function">
    <text evidence="2">Might be efficient in the degradation of transiently denatured and unfolded proteins which accumulate in the periplasm following stress conditions.</text>
</comment>
<sequence>MINTSLRLTALAALTGVLVACGPSSSPQQQNSAPAPVTERAPRATVTLPDFAQLVEEHGAAVVNISTIQKVSARRSALSSQHLPEMFRRFFEEFDERGGGEQEAESQGSGFIISKDGYVLTNYHVVRQAERILVRLQDRRELEATLVGQDPQSDLALLRIEEDDLPVVTIGSSNDLRVGEWVLAIGAPFGFESSVTAGIVSALGRSLPSENYIPFIQTDVAINPGNSGGPLFNLNGEVVGINAQIVSQSGGFMGLSFSIPIDMAMDVVKQLKENGRVTRGWLGVMIQEVDRDLAKSFGLPKPAGALVAQVQDDSPAAKAGLQVGDVIIAMNGAPVDRSAGLPPLVGRLAPGDEATFEVIRDGKGKRIKVTIGELPQDGDADTPATPAASPHPLGLTVEPLSAEDKRKLGLNNGVRVTAVQKGPAEKAGIQTGDILRTLNNVQIDSAQQLASVAKELPKDTFISALVQRGDQPRFLALRLEETP</sequence>
<organism evidence="17 18">
    <name type="scientific">Isoalcanivorax beigongshangi</name>
    <dbReference type="NCBI Taxonomy" id="3238810"/>
    <lineage>
        <taxon>Bacteria</taxon>
        <taxon>Pseudomonadati</taxon>
        <taxon>Pseudomonadota</taxon>
        <taxon>Gammaproteobacteria</taxon>
        <taxon>Oceanospirillales</taxon>
        <taxon>Alcanivoracaceae</taxon>
        <taxon>Isoalcanivorax</taxon>
    </lineage>
</organism>
<dbReference type="PANTHER" id="PTHR22939">
    <property type="entry name" value="SERINE PROTEASE FAMILY S1C HTRA-RELATED"/>
    <property type="match status" value="1"/>
</dbReference>
<keyword evidence="10" id="KW-0574">Periplasm</keyword>
<dbReference type="InterPro" id="IPR001478">
    <property type="entry name" value="PDZ"/>
</dbReference>
<evidence type="ECO:0000256" key="7">
    <source>
        <dbReference type="ARBA" id="ARBA00022670"/>
    </source>
</evidence>
<dbReference type="SUPFAM" id="SSF50156">
    <property type="entry name" value="PDZ domain-like"/>
    <property type="match status" value="2"/>
</dbReference>
<dbReference type="PROSITE" id="PS51257">
    <property type="entry name" value="PROKAR_LIPOPROTEIN"/>
    <property type="match status" value="1"/>
</dbReference>
<name>A0ABV4AI58_9GAMM</name>
<evidence type="ECO:0000256" key="3">
    <source>
        <dbReference type="ARBA" id="ARBA00004418"/>
    </source>
</evidence>
<evidence type="ECO:0000256" key="11">
    <source>
        <dbReference type="ARBA" id="ARBA00022801"/>
    </source>
</evidence>
<comment type="subcellular location">
    <subcellularLocation>
        <location evidence="3">Periplasm</location>
    </subcellularLocation>
</comment>
<feature type="domain" description="PDZ" evidence="16">
    <location>
        <begin position="393"/>
        <end position="445"/>
    </location>
</feature>
<evidence type="ECO:0000256" key="9">
    <source>
        <dbReference type="ARBA" id="ARBA00022737"/>
    </source>
</evidence>
<dbReference type="Gene3D" id="2.30.42.10">
    <property type="match status" value="2"/>
</dbReference>
<protein>
    <recommendedName>
        <fullName evidence="6">Probable periplasmic serine endoprotease DegP-like</fullName>
        <ecNumber evidence="5">3.4.21.107</ecNumber>
    </recommendedName>
    <alternativeName>
        <fullName evidence="14">Protease Do</fullName>
    </alternativeName>
</protein>
<keyword evidence="9" id="KW-0677">Repeat</keyword>
<dbReference type="Gene3D" id="2.40.10.120">
    <property type="match status" value="1"/>
</dbReference>
<reference evidence="17 18" key="1">
    <citation type="submission" date="2024-07" db="EMBL/GenBank/DDBJ databases">
        <authorList>
            <person name="Ren Q."/>
        </authorList>
    </citation>
    <scope>NUCLEOTIDE SEQUENCE [LARGE SCALE GENOMIC DNA]</scope>
    <source>
        <strain evidence="17 18">REN37</strain>
    </source>
</reference>
<dbReference type="NCBIfam" id="TIGR02037">
    <property type="entry name" value="degP_htrA_DO"/>
    <property type="match status" value="1"/>
</dbReference>
<keyword evidence="8 15" id="KW-0732">Signal</keyword>
<keyword evidence="12" id="KW-0720">Serine protease</keyword>
<dbReference type="SMART" id="SM00228">
    <property type="entry name" value="PDZ"/>
    <property type="match status" value="2"/>
</dbReference>
<dbReference type="EC" id="3.4.21.107" evidence="5"/>
<dbReference type="InterPro" id="IPR009003">
    <property type="entry name" value="Peptidase_S1_PA"/>
</dbReference>
<evidence type="ECO:0000313" key="18">
    <source>
        <dbReference type="Proteomes" id="UP001562065"/>
    </source>
</evidence>
<evidence type="ECO:0000256" key="4">
    <source>
        <dbReference type="ARBA" id="ARBA00010541"/>
    </source>
</evidence>
<evidence type="ECO:0000256" key="12">
    <source>
        <dbReference type="ARBA" id="ARBA00022825"/>
    </source>
</evidence>
<comment type="caution">
    <text evidence="17">The sequence shown here is derived from an EMBL/GenBank/DDBJ whole genome shotgun (WGS) entry which is preliminary data.</text>
</comment>
<evidence type="ECO:0000313" key="17">
    <source>
        <dbReference type="EMBL" id="MEY1661426.1"/>
    </source>
</evidence>
<evidence type="ECO:0000256" key="10">
    <source>
        <dbReference type="ARBA" id="ARBA00022764"/>
    </source>
</evidence>
<dbReference type="InterPro" id="IPR001940">
    <property type="entry name" value="Peptidase_S1C"/>
</dbReference>
<keyword evidence="13" id="KW-0346">Stress response</keyword>
<keyword evidence="7" id="KW-0645">Protease</keyword>
<evidence type="ECO:0000256" key="5">
    <source>
        <dbReference type="ARBA" id="ARBA00013035"/>
    </source>
</evidence>
<proteinExistence type="inferred from homology"/>
<evidence type="ECO:0000256" key="13">
    <source>
        <dbReference type="ARBA" id="ARBA00023016"/>
    </source>
</evidence>
<feature type="chain" id="PRO_5045100422" description="Probable periplasmic serine endoprotease DegP-like" evidence="15">
    <location>
        <begin position="21"/>
        <end position="483"/>
    </location>
</feature>
<gene>
    <name evidence="17" type="ORF">AB5I84_04605</name>
</gene>
<dbReference type="PANTHER" id="PTHR22939:SF130">
    <property type="entry name" value="PERIPLASMIC SERINE ENDOPROTEASE DEGP-LIKE-RELATED"/>
    <property type="match status" value="1"/>
</dbReference>
<dbReference type="Pfam" id="PF17820">
    <property type="entry name" value="PDZ_6"/>
    <property type="match status" value="1"/>
</dbReference>
<dbReference type="InterPro" id="IPR041489">
    <property type="entry name" value="PDZ_6"/>
</dbReference>
<accession>A0ABV4AI58</accession>
<dbReference type="PROSITE" id="PS50106">
    <property type="entry name" value="PDZ"/>
    <property type="match status" value="2"/>
</dbReference>
<dbReference type="InterPro" id="IPR011782">
    <property type="entry name" value="Pept_S1C_Do"/>
</dbReference>
<evidence type="ECO:0000256" key="1">
    <source>
        <dbReference type="ARBA" id="ARBA00001772"/>
    </source>
</evidence>
<dbReference type="Pfam" id="PF13365">
    <property type="entry name" value="Trypsin_2"/>
    <property type="match status" value="1"/>
</dbReference>
<evidence type="ECO:0000256" key="15">
    <source>
        <dbReference type="SAM" id="SignalP"/>
    </source>
</evidence>
<evidence type="ECO:0000256" key="14">
    <source>
        <dbReference type="ARBA" id="ARBA00032850"/>
    </source>
</evidence>
<feature type="domain" description="PDZ" evidence="16">
    <location>
        <begin position="266"/>
        <end position="335"/>
    </location>
</feature>
<evidence type="ECO:0000256" key="6">
    <source>
        <dbReference type="ARBA" id="ARBA00013958"/>
    </source>
</evidence>
<dbReference type="RefSeq" id="WP_369454683.1">
    <property type="nucleotide sequence ID" value="NZ_JBGCUO010000001.1"/>
</dbReference>
<dbReference type="Proteomes" id="UP001562065">
    <property type="component" value="Unassembled WGS sequence"/>
</dbReference>
<comment type="similarity">
    <text evidence="4">Belongs to the peptidase S1C family.</text>
</comment>
<evidence type="ECO:0000256" key="2">
    <source>
        <dbReference type="ARBA" id="ARBA00002610"/>
    </source>
</evidence>
<keyword evidence="11" id="KW-0378">Hydrolase</keyword>
<dbReference type="SUPFAM" id="SSF50494">
    <property type="entry name" value="Trypsin-like serine proteases"/>
    <property type="match status" value="1"/>
</dbReference>
<dbReference type="CDD" id="cd10839">
    <property type="entry name" value="cpPDZ1_DegP-like"/>
    <property type="match status" value="1"/>
</dbReference>
<dbReference type="PRINTS" id="PR00834">
    <property type="entry name" value="PROTEASES2C"/>
</dbReference>
<comment type="catalytic activity">
    <reaction evidence="1">
        <text>Acts on substrates that are at least partially unfolded. The cleavage site P1 residue is normally between a pair of hydrophobic residues, such as Val-|-Val.</text>
        <dbReference type="EC" id="3.4.21.107"/>
    </reaction>
</comment>
<dbReference type="EMBL" id="JBGCUO010000001">
    <property type="protein sequence ID" value="MEY1661426.1"/>
    <property type="molecule type" value="Genomic_DNA"/>
</dbReference>
<dbReference type="Pfam" id="PF13180">
    <property type="entry name" value="PDZ_2"/>
    <property type="match status" value="1"/>
</dbReference>
<evidence type="ECO:0000259" key="16">
    <source>
        <dbReference type="PROSITE" id="PS50106"/>
    </source>
</evidence>
<evidence type="ECO:0000256" key="8">
    <source>
        <dbReference type="ARBA" id="ARBA00022729"/>
    </source>
</evidence>
<dbReference type="InterPro" id="IPR036034">
    <property type="entry name" value="PDZ_sf"/>
</dbReference>
<feature type="signal peptide" evidence="15">
    <location>
        <begin position="1"/>
        <end position="20"/>
    </location>
</feature>
<keyword evidence="18" id="KW-1185">Reference proteome</keyword>